<evidence type="ECO:0000256" key="2">
    <source>
        <dbReference type="ARBA" id="ARBA00022448"/>
    </source>
</evidence>
<accession>A0ABQ4L6M4</accession>
<dbReference type="PANTHER" id="PTHR32507:SF7">
    <property type="entry name" value="K(+)_H(+) ANTIPORTER NHAP2"/>
    <property type="match status" value="1"/>
</dbReference>
<keyword evidence="2" id="KW-0813">Transport</keyword>
<gene>
    <name evidence="6" type="ORF">J6TS1_51020</name>
</gene>
<evidence type="ECO:0000313" key="7">
    <source>
        <dbReference type="Proteomes" id="UP000680670"/>
    </source>
</evidence>
<evidence type="ECO:0000256" key="1">
    <source>
        <dbReference type="ARBA" id="ARBA00004651"/>
    </source>
</evidence>
<keyword evidence="7" id="KW-1185">Reference proteome</keyword>
<dbReference type="Proteomes" id="UP000680670">
    <property type="component" value="Unassembled WGS sequence"/>
</dbReference>
<keyword evidence="3" id="KW-0050">Antiport</keyword>
<dbReference type="EMBL" id="BORJ01000022">
    <property type="protein sequence ID" value="GIN99232.1"/>
    <property type="molecule type" value="Genomic_DNA"/>
</dbReference>
<keyword evidence="5" id="KW-0472">Membrane</keyword>
<evidence type="ECO:0000256" key="4">
    <source>
        <dbReference type="ARBA" id="ARBA00023065"/>
    </source>
</evidence>
<comment type="subcellular location">
    <subcellularLocation>
        <location evidence="1">Cell membrane</location>
        <topology evidence="1">Multi-pass membrane protein</topology>
    </subcellularLocation>
</comment>
<evidence type="ECO:0000313" key="6">
    <source>
        <dbReference type="EMBL" id="GIN99232.1"/>
    </source>
</evidence>
<keyword evidence="5" id="KW-1133">Transmembrane helix</keyword>
<sequence length="116" mass="12720">MGLLFGKASVLVINQINLDASGLYPVLALSFAALAYDVTSLLHASGLLAGYVMAIIVGNSDLTYRHSIVRFHEGSVWMMQITMFILLGLFVFPSVLLKVTWQGLLLSFLFMLVARP</sequence>
<keyword evidence="4" id="KW-0406">Ion transport</keyword>
<reference evidence="6 7" key="1">
    <citation type="submission" date="2021-03" db="EMBL/GenBank/DDBJ databases">
        <title>Antimicrobial resistance genes in bacteria isolated from Japanese honey, and their potential for conferring macrolide and lincosamide resistance in the American foulbrood pathogen Paenibacillus larvae.</title>
        <authorList>
            <person name="Okamoto M."/>
            <person name="Kumagai M."/>
            <person name="Kanamori H."/>
            <person name="Takamatsu D."/>
        </authorList>
    </citation>
    <scope>NUCLEOTIDE SEQUENCE [LARGE SCALE GENOMIC DNA]</scope>
    <source>
        <strain evidence="6 7">J6TS1</strain>
    </source>
</reference>
<proteinExistence type="predicted"/>
<comment type="caution">
    <text evidence="6">The sequence shown here is derived from an EMBL/GenBank/DDBJ whole genome shotgun (WGS) entry which is preliminary data.</text>
</comment>
<keyword evidence="5" id="KW-0812">Transmembrane</keyword>
<protein>
    <submittedName>
        <fullName evidence="6">Uncharacterized protein</fullName>
    </submittedName>
</protein>
<evidence type="ECO:0000256" key="5">
    <source>
        <dbReference type="SAM" id="Phobius"/>
    </source>
</evidence>
<dbReference type="PANTHER" id="PTHR32507">
    <property type="entry name" value="NA(+)/H(+) ANTIPORTER 1"/>
    <property type="match status" value="1"/>
</dbReference>
<name>A0ABQ4L6M4_SIMTE</name>
<feature type="transmembrane region" description="Helical" evidence="5">
    <location>
        <begin position="42"/>
        <end position="64"/>
    </location>
</feature>
<evidence type="ECO:0000256" key="3">
    <source>
        <dbReference type="ARBA" id="ARBA00022449"/>
    </source>
</evidence>
<organism evidence="6 7">
    <name type="scientific">Siminovitchia terrae</name>
    <name type="common">Bacillus terrae</name>
    <dbReference type="NCBI Taxonomy" id="1914933"/>
    <lineage>
        <taxon>Bacteria</taxon>
        <taxon>Bacillati</taxon>
        <taxon>Bacillota</taxon>
        <taxon>Bacilli</taxon>
        <taxon>Bacillales</taxon>
        <taxon>Bacillaceae</taxon>
        <taxon>Siminovitchia</taxon>
    </lineage>
</organism>
<feature type="transmembrane region" description="Helical" evidence="5">
    <location>
        <begin position="76"/>
        <end position="93"/>
    </location>
</feature>